<comment type="similarity">
    <text evidence="1 5">Belongs to the metallo-dependent hydrolases superfamily. NagA family.</text>
</comment>
<comment type="cofactor">
    <cofactor evidence="7">
        <name>a divalent metal cation</name>
        <dbReference type="ChEBI" id="CHEBI:60240"/>
    </cofactor>
    <text evidence="7">Binds 1 divalent metal cation per subunit.</text>
</comment>
<dbReference type="InterPro" id="IPR032466">
    <property type="entry name" value="Metal_Hydrolase"/>
</dbReference>
<proteinExistence type="inferred from homology"/>
<evidence type="ECO:0000313" key="10">
    <source>
        <dbReference type="Proteomes" id="UP000236311"/>
    </source>
</evidence>
<name>A0A2K4ZAT2_9FIRM</name>
<evidence type="ECO:0000256" key="2">
    <source>
        <dbReference type="ARBA" id="ARBA00022723"/>
    </source>
</evidence>
<organism evidence="9 10">
    <name type="scientific">Acetatifactor muris</name>
    <dbReference type="NCBI Taxonomy" id="879566"/>
    <lineage>
        <taxon>Bacteria</taxon>
        <taxon>Bacillati</taxon>
        <taxon>Bacillota</taxon>
        <taxon>Clostridia</taxon>
        <taxon>Lachnospirales</taxon>
        <taxon>Lachnospiraceae</taxon>
        <taxon>Acetatifactor</taxon>
    </lineage>
</organism>
<dbReference type="GO" id="GO:0006046">
    <property type="term" value="P:N-acetylglucosamine catabolic process"/>
    <property type="evidence" value="ECO:0007669"/>
    <property type="project" value="TreeGrafter"/>
</dbReference>
<dbReference type="InterPro" id="IPR006680">
    <property type="entry name" value="Amidohydro-rel"/>
</dbReference>
<dbReference type="SUPFAM" id="SSF51556">
    <property type="entry name" value="Metallo-dependent hydrolases"/>
    <property type="match status" value="1"/>
</dbReference>
<evidence type="ECO:0000256" key="4">
    <source>
        <dbReference type="ARBA" id="ARBA00023277"/>
    </source>
</evidence>
<keyword evidence="4 5" id="KW-0119">Carbohydrate metabolism</keyword>
<dbReference type="Proteomes" id="UP000236311">
    <property type="component" value="Unassembled WGS sequence"/>
</dbReference>
<dbReference type="Pfam" id="PF01979">
    <property type="entry name" value="Amidohydro_1"/>
    <property type="match status" value="1"/>
</dbReference>
<evidence type="ECO:0000256" key="1">
    <source>
        <dbReference type="ARBA" id="ARBA00010716"/>
    </source>
</evidence>
<evidence type="ECO:0000256" key="3">
    <source>
        <dbReference type="ARBA" id="ARBA00022801"/>
    </source>
</evidence>
<dbReference type="GO" id="GO:0008448">
    <property type="term" value="F:N-acetylglucosamine-6-phosphate deacetylase activity"/>
    <property type="evidence" value="ECO:0007669"/>
    <property type="project" value="UniProtKB-EC"/>
</dbReference>
<dbReference type="SUPFAM" id="SSF51338">
    <property type="entry name" value="Composite domain of metallo-dependent hydrolases"/>
    <property type="match status" value="1"/>
</dbReference>
<evidence type="ECO:0000313" key="9">
    <source>
        <dbReference type="EMBL" id="SOY27561.1"/>
    </source>
</evidence>
<feature type="binding site" evidence="7">
    <location>
        <position position="132"/>
    </location>
    <ligand>
        <name>Zn(2+)</name>
        <dbReference type="ChEBI" id="CHEBI:29105"/>
    </ligand>
</feature>
<feature type="domain" description="Amidohydrolase-related" evidence="8">
    <location>
        <begin position="52"/>
        <end position="377"/>
    </location>
</feature>
<dbReference type="EMBL" id="OFSM01000001">
    <property type="protein sequence ID" value="SOY27561.1"/>
    <property type="molecule type" value="Genomic_DNA"/>
</dbReference>
<dbReference type="RefSeq" id="WP_146039944.1">
    <property type="nucleotide sequence ID" value="NZ_JANJZD010000016.1"/>
</dbReference>
<dbReference type="AlphaFoldDB" id="A0A2K4ZAT2"/>
<dbReference type="PANTHER" id="PTHR11113:SF14">
    <property type="entry name" value="N-ACETYLGLUCOSAMINE-6-PHOSPHATE DEACETYLASE"/>
    <property type="match status" value="1"/>
</dbReference>
<protein>
    <submittedName>
        <fullName evidence="9">N-acetylglucosamine-6-phosphate deacetylase</fullName>
        <ecNumber evidence="9">3.5.1.25</ecNumber>
    </submittedName>
</protein>
<reference evidence="9 10" key="1">
    <citation type="submission" date="2018-01" db="EMBL/GenBank/DDBJ databases">
        <authorList>
            <person name="Gaut B.S."/>
            <person name="Morton B.R."/>
            <person name="Clegg M.T."/>
            <person name="Duvall M.R."/>
        </authorList>
    </citation>
    <scope>NUCLEOTIDE SEQUENCE [LARGE SCALE GENOMIC DNA]</scope>
    <source>
        <strain evidence="9">GP69</strain>
    </source>
</reference>
<accession>A0A2K4ZAT2</accession>
<dbReference type="GO" id="GO:0046872">
    <property type="term" value="F:metal ion binding"/>
    <property type="evidence" value="ECO:0007669"/>
    <property type="project" value="UniProtKB-KW"/>
</dbReference>
<keyword evidence="2 7" id="KW-0479">Metal-binding</keyword>
<evidence type="ECO:0000256" key="7">
    <source>
        <dbReference type="PIRSR" id="PIRSR038994-3"/>
    </source>
</evidence>
<evidence type="ECO:0000259" key="8">
    <source>
        <dbReference type="Pfam" id="PF01979"/>
    </source>
</evidence>
<dbReference type="InterPro" id="IPR003764">
    <property type="entry name" value="GlcNAc_6-P_deAcase"/>
</dbReference>
<evidence type="ECO:0000256" key="5">
    <source>
        <dbReference type="PIRNR" id="PIRNR038994"/>
    </source>
</evidence>
<keyword evidence="3 5" id="KW-0378">Hydrolase</keyword>
<keyword evidence="10" id="KW-1185">Reference proteome</keyword>
<dbReference type="OrthoDB" id="9776488at2"/>
<evidence type="ECO:0000256" key="6">
    <source>
        <dbReference type="PIRSR" id="PIRSR038994-1"/>
    </source>
</evidence>
<feature type="active site" description="Proton donor/acceptor" evidence="6">
    <location>
        <position position="281"/>
    </location>
</feature>
<feature type="binding site" evidence="7">
    <location>
        <position position="198"/>
    </location>
    <ligand>
        <name>Zn(2+)</name>
        <dbReference type="ChEBI" id="CHEBI:29105"/>
    </ligand>
</feature>
<dbReference type="PANTHER" id="PTHR11113">
    <property type="entry name" value="N-ACETYLGLUCOSAMINE-6-PHOSPHATE DEACETYLASE"/>
    <property type="match status" value="1"/>
</dbReference>
<dbReference type="CDD" id="cd00854">
    <property type="entry name" value="NagA"/>
    <property type="match status" value="1"/>
</dbReference>
<dbReference type="Gene3D" id="2.30.40.10">
    <property type="entry name" value="Urease, subunit C, domain 1"/>
    <property type="match status" value="1"/>
</dbReference>
<dbReference type="Gene3D" id="3.20.20.140">
    <property type="entry name" value="Metal-dependent hydrolases"/>
    <property type="match status" value="1"/>
</dbReference>
<feature type="binding site" evidence="7">
    <location>
        <position position="219"/>
    </location>
    <ligand>
        <name>Zn(2+)</name>
        <dbReference type="ChEBI" id="CHEBI:29105"/>
    </ligand>
</feature>
<dbReference type="NCBIfam" id="TIGR00221">
    <property type="entry name" value="nagA"/>
    <property type="match status" value="1"/>
</dbReference>
<dbReference type="PIRSF" id="PIRSF038994">
    <property type="entry name" value="NagA"/>
    <property type="match status" value="1"/>
</dbReference>
<sequence>MKQTLFVNGKIILQDRILEGGTLLVAGDRIRGIGPEAVWEAPDETVDLQGSYLAPGFVDIHVHGGGGGDFMDAERGSWQQALSTHLQHGTTSLCPTTLTASVEEMENVFSLYREMESEQRPSRPRLLGLHMEGPYIAESMKGAQNADYIKLPEKGLTDWLLEKGAGALRILTMAPELEGAGDVARAAREAGILLSVGHSDARLEDVEQAVRDGYTMATHLYSGMSTIIRENGMRRPGVLEAAMLMDELDVEVIGDGMHLPASLLKLIVKTKGMDRIILVTDAMRAAGLPAGHYKLGSLKEGQTVWSDGQIARMPDGISFAGSVATTDRLIRVMRDEAGVPLWQAVNMMTRNPARALGETEIGVLEPGKKADLVCFDEQIHVERVYRDGTLYFPS</sequence>
<dbReference type="InterPro" id="IPR011059">
    <property type="entry name" value="Metal-dep_hydrolase_composite"/>
</dbReference>
<dbReference type="EC" id="3.5.1.25" evidence="9"/>
<gene>
    <name evidence="9" type="primary">nagA_1</name>
    <name evidence="9" type="ORF">AMURIS_00265</name>
</gene>